<dbReference type="NCBIfam" id="TIGR00431">
    <property type="entry name" value="TruB"/>
    <property type="match status" value="1"/>
</dbReference>
<dbReference type="GO" id="GO:0031119">
    <property type="term" value="P:tRNA pseudouridine synthesis"/>
    <property type="evidence" value="ECO:0007669"/>
    <property type="project" value="UniProtKB-UniRule"/>
</dbReference>
<dbReference type="EC" id="5.4.99.25" evidence="5"/>
<dbReference type="Proteomes" id="UP000245916">
    <property type="component" value="Unassembled WGS sequence"/>
</dbReference>
<dbReference type="SUPFAM" id="SSF55120">
    <property type="entry name" value="Pseudouridine synthase"/>
    <property type="match status" value="1"/>
</dbReference>
<dbReference type="InterPro" id="IPR002501">
    <property type="entry name" value="PsdUridine_synth_N"/>
</dbReference>
<comment type="similarity">
    <text evidence="2 5">Belongs to the pseudouridine synthase TruB family. Type 1 subfamily.</text>
</comment>
<dbReference type="PANTHER" id="PTHR13767:SF2">
    <property type="entry name" value="PSEUDOURIDYLATE SYNTHASE TRUB1"/>
    <property type="match status" value="1"/>
</dbReference>
<dbReference type="HAMAP" id="MF_01080">
    <property type="entry name" value="TruB_bact"/>
    <property type="match status" value="1"/>
</dbReference>
<dbReference type="PANTHER" id="PTHR13767">
    <property type="entry name" value="TRNA-PSEUDOURIDINE SYNTHASE"/>
    <property type="match status" value="1"/>
</dbReference>
<proteinExistence type="inferred from homology"/>
<dbReference type="RefSeq" id="WP_109270781.1">
    <property type="nucleotide sequence ID" value="NZ_QFFF01000001.1"/>
</dbReference>
<protein>
    <recommendedName>
        <fullName evidence="5">tRNA pseudouridine synthase B</fullName>
        <ecNumber evidence="5">5.4.99.25</ecNumber>
    </recommendedName>
    <alternativeName>
        <fullName evidence="5">tRNA pseudouridine(55) synthase</fullName>
        <shortName evidence="5">Psi55 synthase</shortName>
    </alternativeName>
    <alternativeName>
        <fullName evidence="5">tRNA pseudouridylate synthase</fullName>
    </alternativeName>
    <alternativeName>
        <fullName evidence="5">tRNA-uridine isomerase</fullName>
    </alternativeName>
</protein>
<evidence type="ECO:0000313" key="9">
    <source>
        <dbReference type="EMBL" id="PWG02641.1"/>
    </source>
</evidence>
<name>A0A2U2J2Y9_9SPHN</name>
<dbReference type="CDD" id="cd02573">
    <property type="entry name" value="PseudoU_synth_EcTruB"/>
    <property type="match status" value="1"/>
</dbReference>
<dbReference type="AlphaFoldDB" id="A0A2U2J2Y9"/>
<dbReference type="InterPro" id="IPR020103">
    <property type="entry name" value="PsdUridine_synth_cat_dom_sf"/>
</dbReference>
<dbReference type="Pfam" id="PF01509">
    <property type="entry name" value="TruB_N"/>
    <property type="match status" value="1"/>
</dbReference>
<evidence type="ECO:0000256" key="2">
    <source>
        <dbReference type="ARBA" id="ARBA00005642"/>
    </source>
</evidence>
<evidence type="ECO:0000256" key="1">
    <source>
        <dbReference type="ARBA" id="ARBA00000385"/>
    </source>
</evidence>
<evidence type="ECO:0000313" key="10">
    <source>
        <dbReference type="Proteomes" id="UP000245916"/>
    </source>
</evidence>
<comment type="function">
    <text evidence="5">Responsible for synthesis of pseudouridine from uracil-55 in the psi GC loop of transfer RNAs.</text>
</comment>
<keyword evidence="10" id="KW-1185">Reference proteome</keyword>
<comment type="catalytic activity">
    <reaction evidence="1 5">
        <text>uridine(55) in tRNA = pseudouridine(55) in tRNA</text>
        <dbReference type="Rhea" id="RHEA:42532"/>
        <dbReference type="Rhea" id="RHEA-COMP:10101"/>
        <dbReference type="Rhea" id="RHEA-COMP:10102"/>
        <dbReference type="ChEBI" id="CHEBI:65314"/>
        <dbReference type="ChEBI" id="CHEBI:65315"/>
        <dbReference type="EC" id="5.4.99.25"/>
    </reaction>
</comment>
<feature type="domain" description="Pseudouridine synthase II N-terminal" evidence="7">
    <location>
        <begin position="36"/>
        <end position="160"/>
    </location>
</feature>
<dbReference type="GO" id="GO:0003723">
    <property type="term" value="F:RNA binding"/>
    <property type="evidence" value="ECO:0007669"/>
    <property type="project" value="InterPro"/>
</dbReference>
<evidence type="ECO:0000256" key="6">
    <source>
        <dbReference type="SAM" id="MobiDB-lite"/>
    </source>
</evidence>
<dbReference type="Pfam" id="PF16198">
    <property type="entry name" value="TruB_C_2"/>
    <property type="match status" value="1"/>
</dbReference>
<keyword evidence="4 5" id="KW-0413">Isomerase</keyword>
<feature type="region of interest" description="Disordered" evidence="6">
    <location>
        <begin position="161"/>
        <end position="200"/>
    </location>
</feature>
<evidence type="ECO:0000256" key="5">
    <source>
        <dbReference type="HAMAP-Rule" id="MF_01080"/>
    </source>
</evidence>
<evidence type="ECO:0000256" key="3">
    <source>
        <dbReference type="ARBA" id="ARBA00022694"/>
    </source>
</evidence>
<dbReference type="InterPro" id="IPR032819">
    <property type="entry name" value="TruB_C"/>
</dbReference>
<feature type="active site" description="Nucleophile" evidence="5">
    <location>
        <position position="45"/>
    </location>
</feature>
<accession>A0A2U2J2Y9</accession>
<dbReference type="EMBL" id="QFFF01000001">
    <property type="protein sequence ID" value="PWG02641.1"/>
    <property type="molecule type" value="Genomic_DNA"/>
</dbReference>
<evidence type="ECO:0000259" key="7">
    <source>
        <dbReference type="Pfam" id="PF01509"/>
    </source>
</evidence>
<dbReference type="Gene3D" id="3.30.2350.10">
    <property type="entry name" value="Pseudouridine synthase"/>
    <property type="match status" value="1"/>
</dbReference>
<dbReference type="GO" id="GO:1990481">
    <property type="term" value="P:mRNA pseudouridine synthesis"/>
    <property type="evidence" value="ECO:0007669"/>
    <property type="project" value="TreeGrafter"/>
</dbReference>
<organism evidence="9 10">
    <name type="scientific">Allosphingosinicella humi</name>
    <dbReference type="NCBI Taxonomy" id="2068657"/>
    <lineage>
        <taxon>Bacteria</taxon>
        <taxon>Pseudomonadati</taxon>
        <taxon>Pseudomonadota</taxon>
        <taxon>Alphaproteobacteria</taxon>
        <taxon>Sphingomonadales</taxon>
        <taxon>Sphingomonadaceae</taxon>
        <taxon>Allosphingosinicella</taxon>
    </lineage>
</organism>
<sequence>MAIHGWLIIDKPVGPGSTPIVSAVKRALREGDYPKVKVGHGGTLDPLASGVLPVALGEATKLAGRMLDSDKVYEFAIGFGTETSTLDAEGEAVATSDVRPTLEQVEAVLPRFTGEIEQVPPAYSALMVEGKRAYDRARAGEHVEMKTRRVTVHSLQILPGTGRGTAARSDVVEGSRAPASLERPRPLHHAAHGPPPRSGEELDAVTLVAHVSKGTYIRSLARDIARALGTVGSVTLLRRSKAGPFTLEQAISLDKLGELAKARDLEQALLPLTAGLDDIPALSVTPDQARLLRQGQKAIGIAAQPGLYLATDQSVPVALVELSEGQLRVVRGFNL</sequence>
<gene>
    <name evidence="5 9" type="primary">truB</name>
    <name evidence="9" type="ORF">DF286_07010</name>
</gene>
<feature type="domain" description="tRNA pseudouridylate synthase B C-terminal" evidence="8">
    <location>
        <begin position="218"/>
        <end position="275"/>
    </location>
</feature>
<evidence type="ECO:0000259" key="8">
    <source>
        <dbReference type="Pfam" id="PF16198"/>
    </source>
</evidence>
<dbReference type="OrthoDB" id="9802309at2"/>
<keyword evidence="3 5" id="KW-0819">tRNA processing</keyword>
<reference evidence="9 10" key="1">
    <citation type="submission" date="2018-05" db="EMBL/GenBank/DDBJ databases">
        <title>Genome of Sphingosinicella humi QZX222.</title>
        <authorList>
            <person name="Qiao Z."/>
            <person name="Wang G."/>
        </authorList>
    </citation>
    <scope>NUCLEOTIDE SEQUENCE [LARGE SCALE GENOMIC DNA]</scope>
    <source>
        <strain evidence="9 10">QZX222</strain>
    </source>
</reference>
<evidence type="ECO:0000256" key="4">
    <source>
        <dbReference type="ARBA" id="ARBA00023235"/>
    </source>
</evidence>
<comment type="caution">
    <text evidence="9">The sequence shown here is derived from an EMBL/GenBank/DDBJ whole genome shotgun (WGS) entry which is preliminary data.</text>
</comment>
<dbReference type="InterPro" id="IPR014780">
    <property type="entry name" value="tRNA_psdUridine_synth_TruB"/>
</dbReference>
<dbReference type="GO" id="GO:0160148">
    <property type="term" value="F:tRNA pseudouridine(55) synthase activity"/>
    <property type="evidence" value="ECO:0007669"/>
    <property type="project" value="UniProtKB-EC"/>
</dbReference>